<dbReference type="InterPro" id="IPR038637">
    <property type="entry name" value="NPCBM_sf"/>
</dbReference>
<dbReference type="STRING" id="1193682.BJP25_11305"/>
<accession>A0A1Q9LQM5</accession>
<sequence length="321" mass="35006">MAEPVLDAAPRVFMSYSHDSEHHRDAVGRFADCLEEELGLEVLLDQYEDAIRIDWGLFAHQMRSADRIIAVASRDYRRRIDGEAAAGEGRGAQFEGGILRDIMTEDAVAGTRKILPVVLPGWTVDDIPRILNPHSMTHFLVQDVSAAGLGDIVRAITGVARHQRKKRGQWLGKVGPDGVLRDAAAGPARVCEQERWLRSSPQVRAGGARLGGVEHADSVVLSPGVPAQGFVEVELPAGRHRFTAVAGVLDDAVERFQTGRFRVLVDGKPRWEATAGIGQPQRVDVVVQGQVLRLEMERPPALPGSFAGRPPELAWGDPVVR</sequence>
<dbReference type="AlphaFoldDB" id="A0A1Q9LQM5"/>
<dbReference type="OrthoDB" id="3365840at2"/>
<dbReference type="RefSeq" id="WP_075973728.1">
    <property type="nucleotide sequence ID" value="NZ_MKQR01000007.1"/>
</dbReference>
<evidence type="ECO:0000313" key="2">
    <source>
        <dbReference type="EMBL" id="OLR94346.1"/>
    </source>
</evidence>
<dbReference type="Gene3D" id="2.60.120.1060">
    <property type="entry name" value="NPCBM/NEW2 domain"/>
    <property type="match status" value="1"/>
</dbReference>
<gene>
    <name evidence="2" type="ORF">BJP25_11305</name>
</gene>
<dbReference type="InterPro" id="IPR013568">
    <property type="entry name" value="SEFIR_dom"/>
</dbReference>
<keyword evidence="3" id="KW-1185">Reference proteome</keyword>
<evidence type="ECO:0000313" key="3">
    <source>
        <dbReference type="Proteomes" id="UP000186040"/>
    </source>
</evidence>
<dbReference type="Proteomes" id="UP000186040">
    <property type="component" value="Unassembled WGS sequence"/>
</dbReference>
<name>A0A1Q9LQM5_9PSEU</name>
<protein>
    <recommendedName>
        <fullName evidence="1">SEFIR domain-containing protein</fullName>
    </recommendedName>
</protein>
<reference evidence="2 3" key="1">
    <citation type="submission" date="2016-10" db="EMBL/GenBank/DDBJ databases">
        <title>The Draft Genome Sequence of Actinokineospora bangkokensis 44EHWT reveals the biosynthetic pathway of antifungal compounds Thailandins with unusual extender unit butylmalonyl-CoA.</title>
        <authorList>
            <person name="Greule A."/>
            <person name="Intra B."/>
            <person name="Flemming S."/>
            <person name="Rommel M.G."/>
            <person name="Panbangred W."/>
            <person name="Bechthold A."/>
        </authorList>
    </citation>
    <scope>NUCLEOTIDE SEQUENCE [LARGE SCALE GENOMIC DNA]</scope>
    <source>
        <strain evidence="2 3">44EHW</strain>
    </source>
</reference>
<comment type="caution">
    <text evidence="2">The sequence shown here is derived from an EMBL/GenBank/DDBJ whole genome shotgun (WGS) entry which is preliminary data.</text>
</comment>
<dbReference type="Pfam" id="PF08357">
    <property type="entry name" value="SEFIR"/>
    <property type="match status" value="1"/>
</dbReference>
<dbReference type="PROSITE" id="PS51534">
    <property type="entry name" value="SEFIR"/>
    <property type="match status" value="1"/>
</dbReference>
<proteinExistence type="predicted"/>
<organism evidence="2 3">
    <name type="scientific">Actinokineospora bangkokensis</name>
    <dbReference type="NCBI Taxonomy" id="1193682"/>
    <lineage>
        <taxon>Bacteria</taxon>
        <taxon>Bacillati</taxon>
        <taxon>Actinomycetota</taxon>
        <taxon>Actinomycetes</taxon>
        <taxon>Pseudonocardiales</taxon>
        <taxon>Pseudonocardiaceae</taxon>
        <taxon>Actinokineospora</taxon>
    </lineage>
</organism>
<evidence type="ECO:0000259" key="1">
    <source>
        <dbReference type="PROSITE" id="PS51534"/>
    </source>
</evidence>
<dbReference type="EMBL" id="MKQR01000007">
    <property type="protein sequence ID" value="OLR94346.1"/>
    <property type="molecule type" value="Genomic_DNA"/>
</dbReference>
<dbReference type="Gene3D" id="3.40.50.11530">
    <property type="match status" value="1"/>
</dbReference>
<feature type="domain" description="SEFIR" evidence="1">
    <location>
        <begin position="9"/>
        <end position="148"/>
    </location>
</feature>